<dbReference type="NCBIfam" id="NF038402">
    <property type="entry name" value="TroA_like"/>
    <property type="match status" value="1"/>
</dbReference>
<dbReference type="EMBL" id="CP000885">
    <property type="protein sequence ID" value="ABX40947.1"/>
    <property type="molecule type" value="Genomic_DNA"/>
</dbReference>
<comment type="similarity">
    <text evidence="1">Belongs to the bacterial solute-binding protein 8 family.</text>
</comment>
<proteinExistence type="inferred from homology"/>
<dbReference type="PROSITE" id="PS50983">
    <property type="entry name" value="FE_B12_PBP"/>
    <property type="match status" value="1"/>
</dbReference>
<evidence type="ECO:0000256" key="2">
    <source>
        <dbReference type="ARBA" id="ARBA00022729"/>
    </source>
</evidence>
<evidence type="ECO:0000256" key="1">
    <source>
        <dbReference type="ARBA" id="ARBA00008814"/>
    </source>
</evidence>
<dbReference type="HOGENOM" id="CLU_038034_2_5_9"/>
<dbReference type="STRING" id="357809.Cphy_0560"/>
<dbReference type="PANTHER" id="PTHR30535">
    <property type="entry name" value="VITAMIN B12-BINDING PROTEIN"/>
    <property type="match status" value="1"/>
</dbReference>
<dbReference type="PANTHER" id="PTHR30535:SF34">
    <property type="entry name" value="MOLYBDATE-BINDING PROTEIN MOLA"/>
    <property type="match status" value="1"/>
</dbReference>
<dbReference type="RefSeq" id="WP_012198591.1">
    <property type="nucleotide sequence ID" value="NC_010001.1"/>
</dbReference>
<organism evidence="6 7">
    <name type="scientific">Lachnoclostridium phytofermentans (strain ATCC 700394 / DSM 18823 / ISDg)</name>
    <name type="common">Clostridium phytofermentans</name>
    <dbReference type="NCBI Taxonomy" id="357809"/>
    <lineage>
        <taxon>Bacteria</taxon>
        <taxon>Bacillati</taxon>
        <taxon>Bacillota</taxon>
        <taxon>Clostridia</taxon>
        <taxon>Lachnospirales</taxon>
        <taxon>Lachnospiraceae</taxon>
    </lineage>
</organism>
<evidence type="ECO:0000256" key="4">
    <source>
        <dbReference type="SAM" id="SignalP"/>
    </source>
</evidence>
<keyword evidence="7" id="KW-1185">Reference proteome</keyword>
<dbReference type="InterPro" id="IPR054828">
    <property type="entry name" value="Vit_B12_bind_prot"/>
</dbReference>
<dbReference type="OrthoDB" id="9816357at2"/>
<gene>
    <name evidence="6" type="ordered locus">Cphy_0560</name>
</gene>
<dbReference type="KEGG" id="cpy:Cphy_0560"/>
<dbReference type="InterPro" id="IPR050902">
    <property type="entry name" value="ABC_Transporter_SBP"/>
</dbReference>
<sequence precursor="true">MKKFKKLLTLGLILTIVMTGCGTKAGNENHETNEMPTSEAQITAQPSTGTEPATTPTGLPEDTTENNETKYPLTVTDTMGTTITFENEPQTMISFSPSITEILYALSLSDKLIGRTDYCDYPAEALSIESIGDFYNPDIEKVVSLAPDVVLASSLWTEDVIQKFKEVGITVVVANEDKDVAGIYGMIDLIGQIFNCQDNSAKLVETMKTQIEDVTKKVASLPKKTVYYVVGFGEYGDYTAGGDTFIGNLLTLAGGDNIAKNVSGWSYTLESLIDADPEVIILDSSMKDSFISSDNYKDLSAVKNNQVYSIDNNLLERQSYRVADGILEVAKILHPEAFQ</sequence>
<dbReference type="InterPro" id="IPR002491">
    <property type="entry name" value="ABC_transptr_periplasmic_BD"/>
</dbReference>
<protein>
    <submittedName>
        <fullName evidence="6">Periplasmic binding protein</fullName>
    </submittedName>
</protein>
<dbReference type="Pfam" id="PF01497">
    <property type="entry name" value="Peripla_BP_2"/>
    <property type="match status" value="1"/>
</dbReference>
<feature type="region of interest" description="Disordered" evidence="3">
    <location>
        <begin position="25"/>
        <end position="70"/>
    </location>
</feature>
<dbReference type="Proteomes" id="UP000000370">
    <property type="component" value="Chromosome"/>
</dbReference>
<evidence type="ECO:0000313" key="7">
    <source>
        <dbReference type="Proteomes" id="UP000000370"/>
    </source>
</evidence>
<dbReference type="PROSITE" id="PS51257">
    <property type="entry name" value="PROKAR_LIPOPROTEIN"/>
    <property type="match status" value="1"/>
</dbReference>
<evidence type="ECO:0000256" key="3">
    <source>
        <dbReference type="SAM" id="MobiDB-lite"/>
    </source>
</evidence>
<dbReference type="eggNOG" id="COG0614">
    <property type="taxonomic scope" value="Bacteria"/>
</dbReference>
<feature type="domain" description="Fe/B12 periplasmic-binding" evidence="5">
    <location>
        <begin position="91"/>
        <end position="337"/>
    </location>
</feature>
<dbReference type="CDD" id="cd01143">
    <property type="entry name" value="YvrC"/>
    <property type="match status" value="1"/>
</dbReference>
<dbReference type="GO" id="GO:0071281">
    <property type="term" value="P:cellular response to iron ion"/>
    <property type="evidence" value="ECO:0007669"/>
    <property type="project" value="TreeGrafter"/>
</dbReference>
<evidence type="ECO:0000313" key="6">
    <source>
        <dbReference type="EMBL" id="ABX40947.1"/>
    </source>
</evidence>
<evidence type="ECO:0000259" key="5">
    <source>
        <dbReference type="PROSITE" id="PS50983"/>
    </source>
</evidence>
<name>A9KIB3_LACP7</name>
<dbReference type="Gene3D" id="3.40.50.1980">
    <property type="entry name" value="Nitrogenase molybdenum iron protein domain"/>
    <property type="match status" value="2"/>
</dbReference>
<accession>A9KIB3</accession>
<dbReference type="AlphaFoldDB" id="A9KIB3"/>
<keyword evidence="2 4" id="KW-0732">Signal</keyword>
<dbReference type="SUPFAM" id="SSF53807">
    <property type="entry name" value="Helical backbone' metal receptor"/>
    <property type="match status" value="1"/>
</dbReference>
<reference evidence="7" key="1">
    <citation type="submission" date="2007-11" db="EMBL/GenBank/DDBJ databases">
        <title>Complete genome sequence of Clostridium phytofermentans ISDg.</title>
        <authorList>
            <person name="Leschine S.B."/>
            <person name="Warnick T.A."/>
            <person name="Blanchard J.L."/>
            <person name="Schnell D.J."/>
            <person name="Petit E.L."/>
            <person name="LaTouf W.G."/>
            <person name="Copeland A."/>
            <person name="Lucas S."/>
            <person name="Lapidus A."/>
            <person name="Barry K."/>
            <person name="Glavina del Rio T."/>
            <person name="Dalin E."/>
            <person name="Tice H."/>
            <person name="Pitluck S."/>
            <person name="Kiss H."/>
            <person name="Brettin T."/>
            <person name="Bruce D."/>
            <person name="Detter J.C."/>
            <person name="Han C."/>
            <person name="Kuske C."/>
            <person name="Schmutz J."/>
            <person name="Larimer F."/>
            <person name="Land M."/>
            <person name="Hauser L."/>
            <person name="Kyrpides N."/>
            <person name="Kim E.A."/>
            <person name="Richardson P."/>
        </authorList>
    </citation>
    <scope>NUCLEOTIDE SEQUENCE [LARGE SCALE GENOMIC DNA]</scope>
    <source>
        <strain evidence="7">ATCC 700394 / DSM 18823 / ISDg</strain>
    </source>
</reference>
<feature type="compositionally biased region" description="Polar residues" evidence="3">
    <location>
        <begin position="34"/>
        <end position="57"/>
    </location>
</feature>
<feature type="signal peptide" evidence="4">
    <location>
        <begin position="1"/>
        <end position="25"/>
    </location>
</feature>
<feature type="chain" id="PRO_5002740141" evidence="4">
    <location>
        <begin position="26"/>
        <end position="339"/>
    </location>
</feature>